<dbReference type="InterPro" id="IPR011010">
    <property type="entry name" value="DNA_brk_join_enz"/>
</dbReference>
<name>A0ABQ2HX88_9PSEU</name>
<accession>A0ABQ2HX88</accession>
<dbReference type="InterPro" id="IPR013762">
    <property type="entry name" value="Integrase-like_cat_sf"/>
</dbReference>
<keyword evidence="4" id="KW-1185">Reference proteome</keyword>
<evidence type="ECO:0000259" key="2">
    <source>
        <dbReference type="PROSITE" id="PS51898"/>
    </source>
</evidence>
<dbReference type="Proteomes" id="UP000597656">
    <property type="component" value="Unassembled WGS sequence"/>
</dbReference>
<evidence type="ECO:0000313" key="4">
    <source>
        <dbReference type="Proteomes" id="UP000597656"/>
    </source>
</evidence>
<gene>
    <name evidence="3" type="ORF">GCM10011609_33670</name>
</gene>
<proteinExistence type="predicted"/>
<reference evidence="4" key="1">
    <citation type="journal article" date="2019" name="Int. J. Syst. Evol. Microbiol.">
        <title>The Global Catalogue of Microorganisms (GCM) 10K type strain sequencing project: providing services to taxonomists for standard genome sequencing and annotation.</title>
        <authorList>
            <consortium name="The Broad Institute Genomics Platform"/>
            <consortium name="The Broad Institute Genome Sequencing Center for Infectious Disease"/>
            <person name="Wu L."/>
            <person name="Ma J."/>
        </authorList>
    </citation>
    <scope>NUCLEOTIDE SEQUENCE [LARGE SCALE GENOMIC DNA]</scope>
    <source>
        <strain evidence="4">CGMCC 4.7319</strain>
    </source>
</reference>
<dbReference type="InterPro" id="IPR002104">
    <property type="entry name" value="Integrase_catalytic"/>
</dbReference>
<comment type="caution">
    <text evidence="3">The sequence shown here is derived from an EMBL/GenBank/DDBJ whole genome shotgun (WGS) entry which is preliminary data.</text>
</comment>
<dbReference type="RefSeq" id="WP_189155672.1">
    <property type="nucleotide sequence ID" value="NZ_BMNC01000004.1"/>
</dbReference>
<dbReference type="SUPFAM" id="SSF56349">
    <property type="entry name" value="DNA breaking-rejoining enzymes"/>
    <property type="match status" value="1"/>
</dbReference>
<evidence type="ECO:0000313" key="3">
    <source>
        <dbReference type="EMBL" id="GGM93415.1"/>
    </source>
</evidence>
<sequence>MASGDPEIEIGQRDQAIMTVMWRLRLRIGEIAALRLEDIDWRRGELIIRGKDPRCGRLPLPSDVGRVIVSYLTGWRPETDARHVFVCAKAPPGPMFRNTVTNVVARVARRAGLGVVHAHRLRQCGHRHAQRRGLPRRDQPTGE</sequence>
<dbReference type="PROSITE" id="PS51898">
    <property type="entry name" value="TYR_RECOMBINASE"/>
    <property type="match status" value="1"/>
</dbReference>
<protein>
    <recommendedName>
        <fullName evidence="2">Tyr recombinase domain-containing protein</fullName>
    </recommendedName>
</protein>
<dbReference type="EMBL" id="BMNC01000004">
    <property type="protein sequence ID" value="GGM93415.1"/>
    <property type="molecule type" value="Genomic_DNA"/>
</dbReference>
<evidence type="ECO:0000256" key="1">
    <source>
        <dbReference type="ARBA" id="ARBA00023172"/>
    </source>
</evidence>
<dbReference type="Pfam" id="PF00589">
    <property type="entry name" value="Phage_integrase"/>
    <property type="match status" value="1"/>
</dbReference>
<feature type="domain" description="Tyr recombinase" evidence="2">
    <location>
        <begin position="1"/>
        <end position="143"/>
    </location>
</feature>
<keyword evidence="1" id="KW-0233">DNA recombination</keyword>
<dbReference type="Gene3D" id="1.10.443.10">
    <property type="entry name" value="Intergrase catalytic core"/>
    <property type="match status" value="1"/>
</dbReference>
<organism evidence="3 4">
    <name type="scientific">Lentzea pudingi</name>
    <dbReference type="NCBI Taxonomy" id="1789439"/>
    <lineage>
        <taxon>Bacteria</taxon>
        <taxon>Bacillati</taxon>
        <taxon>Actinomycetota</taxon>
        <taxon>Actinomycetes</taxon>
        <taxon>Pseudonocardiales</taxon>
        <taxon>Pseudonocardiaceae</taxon>
        <taxon>Lentzea</taxon>
    </lineage>
</organism>